<feature type="compositionally biased region" description="Polar residues" evidence="1">
    <location>
        <begin position="97"/>
        <end position="110"/>
    </location>
</feature>
<keyword evidence="2" id="KW-1185">Reference proteome</keyword>
<dbReference type="AlphaFoldDB" id="A0A1I7YNR8"/>
<evidence type="ECO:0000256" key="1">
    <source>
        <dbReference type="SAM" id="MobiDB-lite"/>
    </source>
</evidence>
<evidence type="ECO:0000313" key="3">
    <source>
        <dbReference type="WBParaSite" id="L893_g18275.t1"/>
    </source>
</evidence>
<proteinExistence type="predicted"/>
<name>A0A1I7YNR8_9BILA</name>
<sequence length="204" mass="23577">MTMGSREEVEVDVKALTAAYERKLASLKTKPNKPIAKLRRRLLSSISVNCLATEDHEEEMEEASKKLNRNLNHVEKALLHLEYLEKESPPVFDSPRKPTNPSGRTLSTPKSRSEPDARYTGSKRASYTMYGYGTYYDYIKAEEFRVVLEEFREILRSKKSILKPTGTMDHLLPVKDSPKPEETLKRARRKLRRATFQGSFFYNT</sequence>
<evidence type="ECO:0000313" key="2">
    <source>
        <dbReference type="Proteomes" id="UP000095287"/>
    </source>
</evidence>
<dbReference type="WBParaSite" id="L893_g18275.t1">
    <property type="protein sequence ID" value="L893_g18275.t1"/>
    <property type="gene ID" value="L893_g18275"/>
</dbReference>
<accession>A0A1I7YNR8</accession>
<organism evidence="2 3">
    <name type="scientific">Steinernema glaseri</name>
    <dbReference type="NCBI Taxonomy" id="37863"/>
    <lineage>
        <taxon>Eukaryota</taxon>
        <taxon>Metazoa</taxon>
        <taxon>Ecdysozoa</taxon>
        <taxon>Nematoda</taxon>
        <taxon>Chromadorea</taxon>
        <taxon>Rhabditida</taxon>
        <taxon>Tylenchina</taxon>
        <taxon>Panagrolaimomorpha</taxon>
        <taxon>Strongyloidoidea</taxon>
        <taxon>Steinernematidae</taxon>
        <taxon>Steinernema</taxon>
    </lineage>
</organism>
<feature type="region of interest" description="Disordered" evidence="1">
    <location>
        <begin position="88"/>
        <end position="120"/>
    </location>
</feature>
<reference evidence="3" key="1">
    <citation type="submission" date="2016-11" db="UniProtKB">
        <authorList>
            <consortium name="WormBaseParasite"/>
        </authorList>
    </citation>
    <scope>IDENTIFICATION</scope>
</reference>
<dbReference type="Proteomes" id="UP000095287">
    <property type="component" value="Unplaced"/>
</dbReference>
<protein>
    <submittedName>
        <fullName evidence="3">Protein polybromo-1</fullName>
    </submittedName>
</protein>